<evidence type="ECO:0008006" key="3">
    <source>
        <dbReference type="Google" id="ProtNLM"/>
    </source>
</evidence>
<dbReference type="eggNOG" id="ENOG502R1C8">
    <property type="taxonomic scope" value="Eukaryota"/>
</dbReference>
<dbReference type="Gene3D" id="3.80.10.10">
    <property type="entry name" value="Ribonuclease Inhibitor"/>
    <property type="match status" value="1"/>
</dbReference>
<evidence type="ECO:0000313" key="2">
    <source>
        <dbReference type="Proteomes" id="UP000030669"/>
    </source>
</evidence>
<dbReference type="KEGG" id="gtr:GLOTRDRAFT_134034"/>
<dbReference type="SUPFAM" id="SSF52047">
    <property type="entry name" value="RNI-like"/>
    <property type="match status" value="1"/>
</dbReference>
<evidence type="ECO:0000313" key="1">
    <source>
        <dbReference type="EMBL" id="EPQ50367.1"/>
    </source>
</evidence>
<dbReference type="GeneID" id="19302897"/>
<organism evidence="1 2">
    <name type="scientific">Gloeophyllum trabeum (strain ATCC 11539 / FP-39264 / Madison 617)</name>
    <name type="common">Brown rot fungus</name>
    <dbReference type="NCBI Taxonomy" id="670483"/>
    <lineage>
        <taxon>Eukaryota</taxon>
        <taxon>Fungi</taxon>
        <taxon>Dikarya</taxon>
        <taxon>Basidiomycota</taxon>
        <taxon>Agaricomycotina</taxon>
        <taxon>Agaricomycetes</taxon>
        <taxon>Gloeophyllales</taxon>
        <taxon>Gloeophyllaceae</taxon>
        <taxon>Gloeophyllum</taxon>
    </lineage>
</organism>
<dbReference type="InterPro" id="IPR032675">
    <property type="entry name" value="LRR_dom_sf"/>
</dbReference>
<gene>
    <name evidence="1" type="ORF">GLOTRDRAFT_134034</name>
</gene>
<dbReference type="HOGENOM" id="CLU_041570_0_0_1"/>
<dbReference type="AlphaFoldDB" id="S7PSK2"/>
<dbReference type="RefSeq" id="XP_007871201.1">
    <property type="nucleotide sequence ID" value="XM_007873010.1"/>
</dbReference>
<dbReference type="Proteomes" id="UP000030669">
    <property type="component" value="Unassembled WGS sequence"/>
</dbReference>
<dbReference type="OrthoDB" id="3036354at2759"/>
<proteinExistence type="predicted"/>
<name>S7PSK2_GLOTA</name>
<dbReference type="EMBL" id="KB469317">
    <property type="protein sequence ID" value="EPQ50367.1"/>
    <property type="molecule type" value="Genomic_DNA"/>
</dbReference>
<reference evidence="1 2" key="1">
    <citation type="journal article" date="2012" name="Science">
        <title>The Paleozoic origin of enzymatic lignin decomposition reconstructed from 31 fungal genomes.</title>
        <authorList>
            <person name="Floudas D."/>
            <person name="Binder M."/>
            <person name="Riley R."/>
            <person name="Barry K."/>
            <person name="Blanchette R.A."/>
            <person name="Henrissat B."/>
            <person name="Martinez A.T."/>
            <person name="Otillar R."/>
            <person name="Spatafora J.W."/>
            <person name="Yadav J.S."/>
            <person name="Aerts A."/>
            <person name="Benoit I."/>
            <person name="Boyd A."/>
            <person name="Carlson A."/>
            <person name="Copeland A."/>
            <person name="Coutinho P.M."/>
            <person name="de Vries R.P."/>
            <person name="Ferreira P."/>
            <person name="Findley K."/>
            <person name="Foster B."/>
            <person name="Gaskell J."/>
            <person name="Glotzer D."/>
            <person name="Gorecki P."/>
            <person name="Heitman J."/>
            <person name="Hesse C."/>
            <person name="Hori C."/>
            <person name="Igarashi K."/>
            <person name="Jurgens J.A."/>
            <person name="Kallen N."/>
            <person name="Kersten P."/>
            <person name="Kohler A."/>
            <person name="Kuees U."/>
            <person name="Kumar T.K.A."/>
            <person name="Kuo A."/>
            <person name="LaButti K."/>
            <person name="Larrondo L.F."/>
            <person name="Lindquist E."/>
            <person name="Ling A."/>
            <person name="Lombard V."/>
            <person name="Lucas S."/>
            <person name="Lundell T."/>
            <person name="Martin R."/>
            <person name="McLaughlin D.J."/>
            <person name="Morgenstern I."/>
            <person name="Morin E."/>
            <person name="Murat C."/>
            <person name="Nagy L.G."/>
            <person name="Nolan M."/>
            <person name="Ohm R.A."/>
            <person name="Patyshakuliyeva A."/>
            <person name="Rokas A."/>
            <person name="Ruiz-Duenas F.J."/>
            <person name="Sabat G."/>
            <person name="Salamov A."/>
            <person name="Samejima M."/>
            <person name="Schmutz J."/>
            <person name="Slot J.C."/>
            <person name="St John F."/>
            <person name="Stenlid J."/>
            <person name="Sun H."/>
            <person name="Sun S."/>
            <person name="Syed K."/>
            <person name="Tsang A."/>
            <person name="Wiebenga A."/>
            <person name="Young D."/>
            <person name="Pisabarro A."/>
            <person name="Eastwood D.C."/>
            <person name="Martin F."/>
            <person name="Cullen D."/>
            <person name="Grigoriev I.V."/>
            <person name="Hibbett D.S."/>
        </authorList>
    </citation>
    <scope>NUCLEOTIDE SEQUENCE [LARGE SCALE GENOMIC DNA]</scope>
    <source>
        <strain evidence="1 2">ATCC 11539</strain>
    </source>
</reference>
<protein>
    <recommendedName>
        <fullName evidence="3">RNI-like protein</fullName>
    </recommendedName>
</protein>
<keyword evidence="2" id="KW-1185">Reference proteome</keyword>
<accession>S7PSK2</accession>
<sequence>MQSVIADYLPMVERTPEEYRECSLVDDGRRYGSDVKWSSEVVGAREHELGTALRRMQNLHQFRWFRPLPPVSTGEDDLWTILKSLGTVRALHILDLHEKCLPSWPSVVASSSFLSFCGLTSLTLRSEAMDRISEDPDVTPLLQMLVSNCPALENVRLHLHLFTHIETAPADVMVRDGQWPNLTSLYLEGFNCQPTDLAIFLGRHSGLRELRLPCMMPGYRWKDLVLPSGSLPNLRTLECHSPTASALLSNGEVATNLVTLQAIDLHDVVRLAEYFKWDYEWEDEHDLEILELQREIPSPWKAQLLEGIRAHPSITWLELDKEPSHSQVAELAEVAPQITELSFCGDYDRKKREWNVGMKLEIILLVWYLCLKTQIDPTMPSNRWGREWWIGRRTFLDHR</sequence>